<gene>
    <name evidence="2" type="primary">SPOSA6832_01390</name>
</gene>
<dbReference type="AlphaFoldDB" id="A0A0D6EII1"/>
<dbReference type="PANTHER" id="PTHR21329">
    <property type="entry name" value="PHOSPHATIDYLINOSITOL N-ACETYLGLUCOSAMINYLTRANSFERASE SUBUNIT Q-RELATED"/>
    <property type="match status" value="1"/>
</dbReference>
<feature type="transmembrane region" description="Helical" evidence="1">
    <location>
        <begin position="451"/>
        <end position="472"/>
    </location>
</feature>
<feature type="transmembrane region" description="Helical" evidence="1">
    <location>
        <begin position="493"/>
        <end position="518"/>
    </location>
</feature>
<name>A0A0D6EII1_SPOSA</name>
<evidence type="ECO:0000313" key="3">
    <source>
        <dbReference type="Proteomes" id="UP000243876"/>
    </source>
</evidence>
<dbReference type="OrthoDB" id="70250at2759"/>
<keyword evidence="1" id="KW-0812">Transmembrane</keyword>
<evidence type="ECO:0000256" key="1">
    <source>
        <dbReference type="SAM" id="Phobius"/>
    </source>
</evidence>
<dbReference type="InterPro" id="IPR007720">
    <property type="entry name" value="PigQ/GPI1"/>
</dbReference>
<feature type="transmembrane region" description="Helical" evidence="1">
    <location>
        <begin position="427"/>
        <end position="445"/>
    </location>
</feature>
<accession>A0A0D6EII1</accession>
<dbReference type="GO" id="GO:0005783">
    <property type="term" value="C:endoplasmic reticulum"/>
    <property type="evidence" value="ECO:0007669"/>
    <property type="project" value="TreeGrafter"/>
</dbReference>
<dbReference type="EMBL" id="CENE01000004">
    <property type="protein sequence ID" value="CEQ39837.1"/>
    <property type="molecule type" value="Genomic_DNA"/>
</dbReference>
<evidence type="ECO:0000313" key="2">
    <source>
        <dbReference type="EMBL" id="CEQ39837.1"/>
    </source>
</evidence>
<dbReference type="GO" id="GO:0016020">
    <property type="term" value="C:membrane"/>
    <property type="evidence" value="ECO:0007669"/>
    <property type="project" value="InterPro"/>
</dbReference>
<keyword evidence="1" id="KW-0472">Membrane</keyword>
<organism evidence="2 3">
    <name type="scientific">Sporidiobolus salmonicolor</name>
    <name type="common">Yeast-like fungus</name>
    <name type="synonym">Sporobolomyces salmonicolor</name>
    <dbReference type="NCBI Taxonomy" id="5005"/>
    <lineage>
        <taxon>Eukaryota</taxon>
        <taxon>Fungi</taxon>
        <taxon>Dikarya</taxon>
        <taxon>Basidiomycota</taxon>
        <taxon>Pucciniomycotina</taxon>
        <taxon>Microbotryomycetes</taxon>
        <taxon>Sporidiobolales</taxon>
        <taxon>Sporidiobolaceae</taxon>
        <taxon>Sporobolomyces</taxon>
    </lineage>
</organism>
<dbReference type="PANTHER" id="PTHR21329:SF3">
    <property type="entry name" value="PHOSPHATIDYLINOSITOL N-ACETYLGLUCOSAMINYLTRANSFERASE SUBUNIT Q"/>
    <property type="match status" value="1"/>
</dbReference>
<feature type="transmembrane region" description="Helical" evidence="1">
    <location>
        <begin position="403"/>
        <end position="420"/>
    </location>
</feature>
<dbReference type="GO" id="GO:0006506">
    <property type="term" value="P:GPI anchor biosynthetic process"/>
    <property type="evidence" value="ECO:0007669"/>
    <property type="project" value="InterPro"/>
</dbReference>
<dbReference type="Pfam" id="PF05024">
    <property type="entry name" value="Gpi1"/>
    <property type="match status" value="1"/>
</dbReference>
<feature type="transmembrane region" description="Helical" evidence="1">
    <location>
        <begin position="524"/>
        <end position="549"/>
    </location>
</feature>
<proteinExistence type="predicted"/>
<protein>
    <submittedName>
        <fullName evidence="2">SPOSA6832_01390-mRNA-1:cds</fullName>
    </submittedName>
</protein>
<keyword evidence="3" id="KW-1185">Reference proteome</keyword>
<keyword evidence="1" id="KW-1133">Transmembrane helix</keyword>
<reference evidence="3" key="1">
    <citation type="submission" date="2015-02" db="EMBL/GenBank/DDBJ databases">
        <authorList>
            <person name="Gon?alves P."/>
        </authorList>
    </citation>
    <scope>NUCLEOTIDE SEQUENCE [LARGE SCALE GENOMIC DNA]</scope>
</reference>
<sequence length="669" mass="72907">MRCLFLPDNLSSQSNGDHDGQKVFVYGWKGARATVVAGTVGASAAKMARRQVQETGAQLKTPVELLGRLKAHTALDERGPDDLPFTIYLRSAAPPILSIRDTSGASTPSIIFYAAVHWLEILSLHPLPLCLNPPRPDLARSSTPAKGVLTDARAAGAAAALPDDLAQVINLSAAVNTALSNTPASAPVLHLAPLLPALRFLGRLVGALVSCVVFLLHFRLPLIGSLKDWSAAAHQLHTRLAQALATPNYYSTYLQAQKDPQRTAASAMHAHTNYIRFWNTTWLFANDLIVGAALASFVCENATSLSQVIEVLVMKYVSAYLRDLLRWLNTWPLGVKLNDELATLVCDAFLFLSQLWEECESSLSSFSPRLLAPPEAIEQGQSLIVPARDAVVLRPLLPYLPTVLYYLGWTGVFGGASLLLSFASDLITLLCLPFFGCYVAITLIYRWSLIALGALFNVFRGALSSSLCATSVGGKKYNPLRSRSEPARYEVDALLLGTILFVTLIFLFPTLAAFYLAFASSRLTIVALQTAFLMAVQALNAFPLFALMLRFKRPARLPGAATKSDIGKVRICTSRFVVSVFSDPVRRSQAYMSDSQNQPLPLTAILAELSSLFGGQLSLRTQLTLLKRLCVGTFPRKKLQFRDRVSKLGTLDARRSSPMVQTDGQRAQD</sequence>
<dbReference type="Proteomes" id="UP000243876">
    <property type="component" value="Unassembled WGS sequence"/>
</dbReference>